<dbReference type="PANTHER" id="PTHR13621:SF2">
    <property type="entry name" value="PROLINE-RICH PROTEIN PRCC"/>
    <property type="match status" value="1"/>
</dbReference>
<dbReference type="EMBL" id="AMKT01000010">
    <property type="protein sequence ID" value="OXG28821.1"/>
    <property type="molecule type" value="Genomic_DNA"/>
</dbReference>
<dbReference type="PANTHER" id="PTHR13621">
    <property type="entry name" value="PROLINE-RICH PROTEIN PRCC"/>
    <property type="match status" value="1"/>
</dbReference>
<dbReference type="InterPro" id="IPR018800">
    <property type="entry name" value="PRCC"/>
</dbReference>
<proteinExistence type="predicted"/>
<dbReference type="Proteomes" id="UP000199727">
    <property type="component" value="Unassembled WGS sequence"/>
</dbReference>
<evidence type="ECO:0000256" key="1">
    <source>
        <dbReference type="SAM" id="MobiDB-lite"/>
    </source>
</evidence>
<gene>
    <name evidence="2" type="ORF">C361_00470</name>
</gene>
<name>A0A854QNV7_CRYNE</name>
<reference evidence="2 3" key="1">
    <citation type="submission" date="2017-06" db="EMBL/GenBank/DDBJ databases">
        <title>Global population genomics of the pathogenic fungus Cryptococcus neoformans var. grubii.</title>
        <authorList>
            <person name="Cuomo C."/>
            <person name="Litvintseva A."/>
            <person name="Chen Y."/>
            <person name="Young S."/>
            <person name="Zeng Q."/>
            <person name="Chapman S."/>
            <person name="Gujja S."/>
            <person name="Saif S."/>
            <person name="Birren B."/>
        </authorList>
    </citation>
    <scope>NUCLEOTIDE SEQUENCE [LARGE SCALE GENOMIC DNA]</scope>
    <source>
        <strain evidence="2 3">Tu259-1</strain>
    </source>
</reference>
<comment type="caution">
    <text evidence="2">The sequence shown here is derived from an EMBL/GenBank/DDBJ whole genome shotgun (WGS) entry which is preliminary data.</text>
</comment>
<feature type="compositionally biased region" description="Basic and acidic residues" evidence="1">
    <location>
        <begin position="61"/>
        <end position="81"/>
    </location>
</feature>
<feature type="region of interest" description="Disordered" evidence="1">
    <location>
        <begin position="1"/>
        <end position="147"/>
    </location>
</feature>
<evidence type="ECO:0000313" key="2">
    <source>
        <dbReference type="EMBL" id="OXG28821.1"/>
    </source>
</evidence>
<dbReference type="OrthoDB" id="2555634at2759"/>
<dbReference type="GO" id="GO:0005634">
    <property type="term" value="C:nucleus"/>
    <property type="evidence" value="ECO:0007669"/>
    <property type="project" value="TreeGrafter"/>
</dbReference>
<dbReference type="AlphaFoldDB" id="A0A854QNV7"/>
<evidence type="ECO:0000313" key="3">
    <source>
        <dbReference type="Proteomes" id="UP000199727"/>
    </source>
</evidence>
<feature type="compositionally biased region" description="Polar residues" evidence="1">
    <location>
        <begin position="106"/>
        <end position="122"/>
    </location>
</feature>
<feature type="region of interest" description="Disordered" evidence="1">
    <location>
        <begin position="181"/>
        <end position="217"/>
    </location>
</feature>
<feature type="compositionally biased region" description="Low complexity" evidence="1">
    <location>
        <begin position="7"/>
        <end position="19"/>
    </location>
</feature>
<dbReference type="Pfam" id="PF10253">
    <property type="entry name" value="PRCC"/>
    <property type="match status" value="1"/>
</dbReference>
<protein>
    <submittedName>
        <fullName evidence="2">Uncharacterized protein</fullName>
    </submittedName>
</protein>
<organism evidence="2 3">
    <name type="scientific">Cryptococcus neoformans Tu259-1</name>
    <dbReference type="NCBI Taxonomy" id="1230072"/>
    <lineage>
        <taxon>Eukaryota</taxon>
        <taxon>Fungi</taxon>
        <taxon>Dikarya</taxon>
        <taxon>Basidiomycota</taxon>
        <taxon>Agaricomycotina</taxon>
        <taxon>Tremellomycetes</taxon>
        <taxon>Tremellales</taxon>
        <taxon>Cryptococcaceae</taxon>
        <taxon>Cryptococcus</taxon>
        <taxon>Cryptococcus neoformans species complex</taxon>
    </lineage>
</organism>
<accession>A0A854QNV7</accession>
<sequence>MLLANYGSDSGSDSESEAPIAPPPKPAPISAASSSSRVPHPKKKKPIKITLDLPKASNGSEDEKNIGDNHGVSGDERETKRAKLPKGGKGTSSLLGMLPPPKRKLPQSSTSATKGTGLTVNKSMGRPQLPAPPKAIDENSDDEDNVPKVRDMLPASLARKQQKVESKEEVIDVFGLKTASAPLPKPTIATPSLKPPSISSAPVAPDFIPPEPTTNDPYPGYYQLPSGEWRAYDPDYYHSFFRPSAPVSDKQDADDGRVGRHWDAFEKGQFQGQVLDIDANKGLAEARAEEERRALMKKPKLPGEEFVYQPKGQVKGLASQRHQLTSLLNTAYSQREELEERIAANKKGMRAAGTKYDICLYNYDFDSLSNSHPARSLMVLQTLFLTLATSATRSLASSNRSLYSLQSASSSEILSHASSTARH</sequence>